<feature type="region of interest" description="Disordered" evidence="1">
    <location>
        <begin position="126"/>
        <end position="145"/>
    </location>
</feature>
<comment type="caution">
    <text evidence="2">The sequence shown here is derived from an EMBL/GenBank/DDBJ whole genome shotgun (WGS) entry which is preliminary data.</text>
</comment>
<evidence type="ECO:0000313" key="2">
    <source>
        <dbReference type="EMBL" id="KAL1516191.1"/>
    </source>
</evidence>
<name>A0ABD1FDF4_HYPHA</name>
<dbReference type="AlphaFoldDB" id="A0ABD1FDF4"/>
<evidence type="ECO:0008006" key="4">
    <source>
        <dbReference type="Google" id="ProtNLM"/>
    </source>
</evidence>
<evidence type="ECO:0000313" key="3">
    <source>
        <dbReference type="Proteomes" id="UP001566132"/>
    </source>
</evidence>
<evidence type="ECO:0000256" key="1">
    <source>
        <dbReference type="SAM" id="MobiDB-lite"/>
    </source>
</evidence>
<gene>
    <name evidence="2" type="ORF">ABEB36_000110</name>
</gene>
<dbReference type="EMBL" id="JBDJPC010000001">
    <property type="protein sequence ID" value="KAL1516191.1"/>
    <property type="molecule type" value="Genomic_DNA"/>
</dbReference>
<dbReference type="Proteomes" id="UP001566132">
    <property type="component" value="Unassembled WGS sequence"/>
</dbReference>
<protein>
    <recommendedName>
        <fullName evidence="4">Regulatory protein zeste</fullName>
    </recommendedName>
</protein>
<reference evidence="2 3" key="1">
    <citation type="submission" date="2024-05" db="EMBL/GenBank/DDBJ databases">
        <title>Genetic variation in Jamaican populations of the coffee berry borer (Hypothenemus hampei).</title>
        <authorList>
            <person name="Errbii M."/>
            <person name="Myrie A."/>
        </authorList>
    </citation>
    <scope>NUCLEOTIDE SEQUENCE [LARGE SCALE GENOMIC DNA]</scope>
    <source>
        <strain evidence="2">JA-Hopewell-2020-01-JO</strain>
        <tissue evidence="2">Whole body</tissue>
    </source>
</reference>
<organism evidence="2 3">
    <name type="scientific">Hypothenemus hampei</name>
    <name type="common">Coffee berry borer</name>
    <dbReference type="NCBI Taxonomy" id="57062"/>
    <lineage>
        <taxon>Eukaryota</taxon>
        <taxon>Metazoa</taxon>
        <taxon>Ecdysozoa</taxon>
        <taxon>Arthropoda</taxon>
        <taxon>Hexapoda</taxon>
        <taxon>Insecta</taxon>
        <taxon>Pterygota</taxon>
        <taxon>Neoptera</taxon>
        <taxon>Endopterygota</taxon>
        <taxon>Coleoptera</taxon>
        <taxon>Polyphaga</taxon>
        <taxon>Cucujiformia</taxon>
        <taxon>Curculionidae</taxon>
        <taxon>Scolytinae</taxon>
        <taxon>Hypothenemus</taxon>
    </lineage>
</organism>
<keyword evidence="3" id="KW-1185">Reference proteome</keyword>
<sequence>MKGKKHILFGSFAGNKLTAVEKEQSWKEIHEYAQSLGLIKQDKKWTYTRDNLFGLWESRALAKRDNTRKTGTGGGKDLKINEVDSSIFDIIDSESPVLDGIDIPESSGIMDAQDFASLSNIISASKSPTPNTAKKRKETLPKNDKSDNIKKLKEELISIEIYKNKLEVLKLERELNLPMSVFTKDLEVNSTIKQNIFNCDIYNIESEND</sequence>
<proteinExistence type="predicted"/>
<accession>A0ABD1FDF4</accession>